<evidence type="ECO:0000313" key="4">
    <source>
        <dbReference type="EMBL" id="KCW70633.1"/>
    </source>
</evidence>
<dbReference type="AlphaFoldDB" id="A0A059BWL3"/>
<feature type="compositionally biased region" description="Acidic residues" evidence="2">
    <location>
        <begin position="63"/>
        <end position="89"/>
    </location>
</feature>
<dbReference type="eggNOG" id="KOG0800">
    <property type="taxonomic scope" value="Eukaryota"/>
</dbReference>
<name>A0A059BWL3_EUCGR</name>
<dbReference type="GO" id="GO:0008270">
    <property type="term" value="F:zinc ion binding"/>
    <property type="evidence" value="ECO:0007669"/>
    <property type="project" value="UniProtKB-KW"/>
</dbReference>
<proteinExistence type="predicted"/>
<protein>
    <recommendedName>
        <fullName evidence="3">RING-type domain-containing protein</fullName>
    </recommendedName>
</protein>
<dbReference type="OrthoDB" id="8062037at2759"/>
<dbReference type="PROSITE" id="PS50089">
    <property type="entry name" value="ZF_RING_2"/>
    <property type="match status" value="1"/>
</dbReference>
<dbReference type="Gene3D" id="3.30.40.10">
    <property type="entry name" value="Zinc/RING finger domain, C3HC4 (zinc finger)"/>
    <property type="match status" value="1"/>
</dbReference>
<feature type="domain" description="RING-type" evidence="3">
    <location>
        <begin position="180"/>
        <end position="222"/>
    </location>
</feature>
<dbReference type="Gramene" id="KCW70633">
    <property type="protein sequence ID" value="KCW70633"/>
    <property type="gene ID" value="EUGRSUZ_F03807"/>
</dbReference>
<evidence type="ECO:0000259" key="3">
    <source>
        <dbReference type="PROSITE" id="PS50089"/>
    </source>
</evidence>
<dbReference type="SUPFAM" id="SSF57850">
    <property type="entry name" value="RING/U-box"/>
    <property type="match status" value="1"/>
</dbReference>
<feature type="region of interest" description="Disordered" evidence="2">
    <location>
        <begin position="1"/>
        <end position="95"/>
    </location>
</feature>
<dbReference type="GO" id="GO:0046621">
    <property type="term" value="P:negative regulation of organ growth"/>
    <property type="evidence" value="ECO:0007669"/>
    <property type="project" value="InterPro"/>
</dbReference>
<dbReference type="EMBL" id="KK198758">
    <property type="protein sequence ID" value="KCW70633.1"/>
    <property type="molecule type" value="Genomic_DNA"/>
</dbReference>
<keyword evidence="1" id="KW-0479">Metal-binding</keyword>
<dbReference type="InterPro" id="IPR013083">
    <property type="entry name" value="Znf_RING/FYVE/PHD"/>
</dbReference>
<dbReference type="GO" id="GO:0031624">
    <property type="term" value="F:ubiquitin conjugating enzyme binding"/>
    <property type="evidence" value="ECO:0000318"/>
    <property type="project" value="GO_Central"/>
</dbReference>
<dbReference type="KEGG" id="egr:104452195"/>
<feature type="compositionally biased region" description="Basic and acidic residues" evidence="2">
    <location>
        <begin position="38"/>
        <end position="54"/>
    </location>
</feature>
<dbReference type="InterPro" id="IPR001841">
    <property type="entry name" value="Znf_RING"/>
</dbReference>
<dbReference type="OMA" id="GRNDNYY"/>
<dbReference type="InParanoid" id="A0A059BWL3"/>
<keyword evidence="1" id="KW-0862">Zinc</keyword>
<dbReference type="GO" id="GO:0016567">
    <property type="term" value="P:protein ubiquitination"/>
    <property type="evidence" value="ECO:0007669"/>
    <property type="project" value="InterPro"/>
</dbReference>
<gene>
    <name evidence="4" type="ORF">EUGRSUZ_F03807</name>
</gene>
<accession>A0A059BWL3</accession>
<evidence type="ECO:0000256" key="1">
    <source>
        <dbReference type="PROSITE-ProRule" id="PRU00175"/>
    </source>
</evidence>
<dbReference type="InterPro" id="IPR033276">
    <property type="entry name" value="BB"/>
</dbReference>
<reference evidence="4" key="1">
    <citation type="submission" date="2013-07" db="EMBL/GenBank/DDBJ databases">
        <title>The genome of Eucalyptus grandis.</title>
        <authorList>
            <person name="Schmutz J."/>
            <person name="Hayes R."/>
            <person name="Myburg A."/>
            <person name="Tuskan G."/>
            <person name="Grattapaglia D."/>
            <person name="Rokhsar D.S."/>
        </authorList>
    </citation>
    <scope>NUCLEOTIDE SEQUENCE</scope>
    <source>
        <tissue evidence="4">Leaf extractions</tissue>
    </source>
</reference>
<dbReference type="Pfam" id="PF13639">
    <property type="entry name" value="zf-RING_2"/>
    <property type="match status" value="1"/>
</dbReference>
<dbReference type="PANTHER" id="PTHR46400:SF8">
    <property type="entry name" value="E3 UBIQUITIN LIGASE BIG BROTHER-RELATED-LIKE ISOFORM X1"/>
    <property type="match status" value="1"/>
</dbReference>
<dbReference type="SMART" id="SM00184">
    <property type="entry name" value="RING"/>
    <property type="match status" value="1"/>
</dbReference>
<keyword evidence="1" id="KW-0863">Zinc-finger</keyword>
<dbReference type="GO" id="GO:0004842">
    <property type="term" value="F:ubiquitin-protein transferase activity"/>
    <property type="evidence" value="ECO:0000318"/>
    <property type="project" value="GO_Central"/>
</dbReference>
<evidence type="ECO:0000256" key="2">
    <source>
        <dbReference type="SAM" id="MobiDB-lite"/>
    </source>
</evidence>
<sequence>MDNEEESKRNSSSRPATPPAGMNDDQGPDPHPALAMSSRREEEEQEAREDRDRTATLSTIASETEEEDEASEEEEEDDESSDDGGEDQGDDRYDYFSGLGFEAEFGFLEGEDSSQNDIDMAEFDDIDPDELSYEELIELGEIIGEERRGLSLEQIGKCFGPFTFQSQSAVERKMGAIDRCVICQIEYEEGEKLVILDSCDHSYHSECITQWLQVKKTCPICSTEVSAPKKSMT</sequence>
<dbReference type="PANTHER" id="PTHR46400">
    <property type="entry name" value="RING/U-BOX SUPERFAMILY PROTEIN"/>
    <property type="match status" value="1"/>
</dbReference>
<organism evidence="4">
    <name type="scientific">Eucalyptus grandis</name>
    <name type="common">Flooded gum</name>
    <dbReference type="NCBI Taxonomy" id="71139"/>
    <lineage>
        <taxon>Eukaryota</taxon>
        <taxon>Viridiplantae</taxon>
        <taxon>Streptophyta</taxon>
        <taxon>Embryophyta</taxon>
        <taxon>Tracheophyta</taxon>
        <taxon>Spermatophyta</taxon>
        <taxon>Magnoliopsida</taxon>
        <taxon>eudicotyledons</taxon>
        <taxon>Gunneridae</taxon>
        <taxon>Pentapetalae</taxon>
        <taxon>rosids</taxon>
        <taxon>malvids</taxon>
        <taxon>Myrtales</taxon>
        <taxon>Myrtaceae</taxon>
        <taxon>Myrtoideae</taxon>
        <taxon>Eucalypteae</taxon>
        <taxon>Eucalyptus</taxon>
    </lineage>
</organism>